<organism evidence="10 11">
    <name type="scientific">Diplogelasinospora grovesii</name>
    <dbReference type="NCBI Taxonomy" id="303347"/>
    <lineage>
        <taxon>Eukaryota</taxon>
        <taxon>Fungi</taxon>
        <taxon>Dikarya</taxon>
        <taxon>Ascomycota</taxon>
        <taxon>Pezizomycotina</taxon>
        <taxon>Sordariomycetes</taxon>
        <taxon>Sordariomycetidae</taxon>
        <taxon>Sordariales</taxon>
        <taxon>Diplogelasinosporaceae</taxon>
        <taxon>Diplogelasinospora</taxon>
    </lineage>
</organism>
<proteinExistence type="predicted"/>
<evidence type="ECO:0000256" key="3">
    <source>
        <dbReference type="ARBA" id="ARBA00022622"/>
    </source>
</evidence>
<sequence length="198" mass="19936">LALAVVPLVAGHFVLQVPTSIGFDDVKEGTAPCGGFDITSRTGVSEWPVAGAPIQIISTHPQAEWEIKAALLNDTFRYLLPKISQQGLGEFCLPSVPGIKEWEGLDGVMQMIQHAVDGALYQCAAIKFVGGAAASVPDSCKNASSIVASFEPGTDTGTLATVSTGMSMTASATTTGAAGGGPANRTATATGAGVGTAA</sequence>
<dbReference type="GO" id="GO:0005886">
    <property type="term" value="C:plasma membrane"/>
    <property type="evidence" value="ECO:0007669"/>
    <property type="project" value="UniProtKB-SubCell"/>
</dbReference>
<name>A0AAN6S3F6_9PEZI</name>
<keyword evidence="6" id="KW-0325">Glycoprotein</keyword>
<evidence type="ECO:0000256" key="2">
    <source>
        <dbReference type="ARBA" id="ARBA00022475"/>
    </source>
</evidence>
<evidence type="ECO:0000256" key="1">
    <source>
        <dbReference type="ARBA" id="ARBA00004609"/>
    </source>
</evidence>
<keyword evidence="5" id="KW-0472">Membrane</keyword>
<dbReference type="PANTHER" id="PTHR34992">
    <property type="entry name" value="HYPHAL ANASTAMOSIS-7 PROTEIN"/>
    <property type="match status" value="1"/>
</dbReference>
<feature type="region of interest" description="Disordered" evidence="8">
    <location>
        <begin position="173"/>
        <end position="198"/>
    </location>
</feature>
<feature type="non-terminal residue" evidence="10">
    <location>
        <position position="1"/>
    </location>
</feature>
<dbReference type="AlphaFoldDB" id="A0AAN6S3F6"/>
<dbReference type="InterPro" id="IPR046936">
    <property type="entry name" value="BIM1-like"/>
</dbReference>
<dbReference type="PANTHER" id="PTHR34992:SF1">
    <property type="entry name" value="COPPER ACQUISITION FACTOR BIM1-LIKE DOMAIN-CONTAINING PROTEIN"/>
    <property type="match status" value="1"/>
</dbReference>
<accession>A0AAN6S3F6</accession>
<reference evidence="11" key="1">
    <citation type="journal article" date="2023" name="Mol. Phylogenet. Evol.">
        <title>Genome-scale phylogeny and comparative genomics of the fungal order Sordariales.</title>
        <authorList>
            <person name="Hensen N."/>
            <person name="Bonometti L."/>
            <person name="Westerberg I."/>
            <person name="Brannstrom I.O."/>
            <person name="Guillou S."/>
            <person name="Cros-Aarteil S."/>
            <person name="Calhoun S."/>
            <person name="Haridas S."/>
            <person name="Kuo A."/>
            <person name="Mondo S."/>
            <person name="Pangilinan J."/>
            <person name="Riley R."/>
            <person name="LaButti K."/>
            <person name="Andreopoulos B."/>
            <person name="Lipzen A."/>
            <person name="Chen C."/>
            <person name="Yan M."/>
            <person name="Daum C."/>
            <person name="Ng V."/>
            <person name="Clum A."/>
            <person name="Steindorff A."/>
            <person name="Ohm R.A."/>
            <person name="Martin F."/>
            <person name="Silar P."/>
            <person name="Natvig D.O."/>
            <person name="Lalanne C."/>
            <person name="Gautier V."/>
            <person name="Ament-Velasquez S.L."/>
            <person name="Kruys A."/>
            <person name="Hutchinson M.I."/>
            <person name="Powell A.J."/>
            <person name="Barry K."/>
            <person name="Miller A.N."/>
            <person name="Grigoriev I.V."/>
            <person name="Debuchy R."/>
            <person name="Gladieux P."/>
            <person name="Hiltunen Thoren M."/>
            <person name="Johannesson H."/>
        </authorList>
    </citation>
    <scope>NUCLEOTIDE SEQUENCE [LARGE SCALE GENOMIC DNA]</scope>
    <source>
        <strain evidence="11">CBS 340.73</strain>
    </source>
</reference>
<keyword evidence="11" id="KW-1185">Reference proteome</keyword>
<protein>
    <recommendedName>
        <fullName evidence="9">Copper acquisition factor BIM1-like domain-containing protein</fullName>
    </recommendedName>
</protein>
<dbReference type="InterPro" id="IPR046530">
    <property type="entry name" value="BIM1-like_dom"/>
</dbReference>
<comment type="subcellular location">
    <subcellularLocation>
        <location evidence="1">Cell membrane</location>
        <topology evidence="1">Lipid-anchor</topology>
        <topology evidence="1">GPI-anchor</topology>
    </subcellularLocation>
</comment>
<dbReference type="EMBL" id="MU853826">
    <property type="protein sequence ID" value="KAK3938583.1"/>
    <property type="molecule type" value="Genomic_DNA"/>
</dbReference>
<keyword evidence="4" id="KW-0732">Signal</keyword>
<evidence type="ECO:0000313" key="10">
    <source>
        <dbReference type="EMBL" id="KAK3938583.1"/>
    </source>
</evidence>
<evidence type="ECO:0000256" key="6">
    <source>
        <dbReference type="ARBA" id="ARBA00023180"/>
    </source>
</evidence>
<feature type="domain" description="Copper acquisition factor BIM1-like" evidence="9">
    <location>
        <begin position="11"/>
        <end position="144"/>
    </location>
</feature>
<evidence type="ECO:0000256" key="5">
    <source>
        <dbReference type="ARBA" id="ARBA00023136"/>
    </source>
</evidence>
<dbReference type="Proteomes" id="UP001303473">
    <property type="component" value="Unassembled WGS sequence"/>
</dbReference>
<gene>
    <name evidence="10" type="ORF">QBC46DRAFT_220684</name>
</gene>
<evidence type="ECO:0000256" key="7">
    <source>
        <dbReference type="ARBA" id="ARBA00023288"/>
    </source>
</evidence>
<keyword evidence="3" id="KW-0336">GPI-anchor</keyword>
<evidence type="ECO:0000259" key="9">
    <source>
        <dbReference type="Pfam" id="PF20238"/>
    </source>
</evidence>
<dbReference type="Pfam" id="PF20238">
    <property type="entry name" value="BIM1-like_dom"/>
    <property type="match status" value="1"/>
</dbReference>
<comment type="caution">
    <text evidence="10">The sequence shown here is derived from an EMBL/GenBank/DDBJ whole genome shotgun (WGS) entry which is preliminary data.</text>
</comment>
<evidence type="ECO:0000313" key="11">
    <source>
        <dbReference type="Proteomes" id="UP001303473"/>
    </source>
</evidence>
<feature type="non-terminal residue" evidence="10">
    <location>
        <position position="198"/>
    </location>
</feature>
<evidence type="ECO:0000256" key="4">
    <source>
        <dbReference type="ARBA" id="ARBA00022729"/>
    </source>
</evidence>
<evidence type="ECO:0000256" key="8">
    <source>
        <dbReference type="SAM" id="MobiDB-lite"/>
    </source>
</evidence>
<keyword evidence="2" id="KW-1003">Cell membrane</keyword>
<dbReference type="CDD" id="cd21176">
    <property type="entry name" value="LPMO_auxiliary-like"/>
    <property type="match status" value="1"/>
</dbReference>
<feature type="compositionally biased region" description="Low complexity" evidence="8">
    <location>
        <begin position="183"/>
        <end position="198"/>
    </location>
</feature>
<dbReference type="GO" id="GO:0098552">
    <property type="term" value="C:side of membrane"/>
    <property type="evidence" value="ECO:0007669"/>
    <property type="project" value="UniProtKB-KW"/>
</dbReference>
<keyword evidence="7" id="KW-0449">Lipoprotein</keyword>